<sequence length="219" mass="25001">MQWTTKAILDKTKLKFGNLDTIYEETVDAPSSSAGNMQYIKLQIEGANQRLPLLVDWFLSPLATVDATESIDVARSGHFFLLGLEAMSALCSENPSSPILHVPLVWKLHALFIVFLKRNDILEEKQTRDTFKTLQDMYGQHLDKLRQRRPEVIPENEKSFGVYSREILYFVKAVHESYGSFIEIPIEQFSVVSYGDVPFGHQLGVYLHRTVEVPIRLTA</sequence>
<dbReference type="eggNOG" id="KOG4732">
    <property type="taxonomic scope" value="Eukaryota"/>
</dbReference>
<dbReference type="HOGENOM" id="CLU_119234_0_0_1"/>
<gene>
    <name evidence="1" type="ORF">AMTR_s00010p00268170</name>
</gene>
<dbReference type="Gramene" id="ERM94574">
    <property type="protein sequence ID" value="ERM94574"/>
    <property type="gene ID" value="AMTR_s00010p00268170"/>
</dbReference>
<dbReference type="Proteomes" id="UP000017836">
    <property type="component" value="Unassembled WGS sequence"/>
</dbReference>
<dbReference type="EMBL" id="KI397513">
    <property type="protein sequence ID" value="ERM94574.1"/>
    <property type="molecule type" value="Genomic_DNA"/>
</dbReference>
<keyword evidence="2" id="KW-1185">Reference proteome</keyword>
<name>W1NH95_AMBTC</name>
<dbReference type="PANTHER" id="PTHR47605">
    <property type="entry name" value="TRANSCRIPTIONAL ELONGATION REGULATOR MINIYO"/>
    <property type="match status" value="1"/>
</dbReference>
<dbReference type="PANTHER" id="PTHR47605:SF2">
    <property type="entry name" value="TRANSCRIPTIONAL ELONGATION REGULATOR MINIYO"/>
    <property type="match status" value="1"/>
</dbReference>
<organism evidence="1 2">
    <name type="scientific">Amborella trichopoda</name>
    <dbReference type="NCBI Taxonomy" id="13333"/>
    <lineage>
        <taxon>Eukaryota</taxon>
        <taxon>Viridiplantae</taxon>
        <taxon>Streptophyta</taxon>
        <taxon>Embryophyta</taxon>
        <taxon>Tracheophyta</taxon>
        <taxon>Spermatophyta</taxon>
        <taxon>Magnoliopsida</taxon>
        <taxon>Amborellales</taxon>
        <taxon>Amborellaceae</taxon>
        <taxon>Amborella</taxon>
    </lineage>
</organism>
<reference evidence="2" key="1">
    <citation type="journal article" date="2013" name="Science">
        <title>The Amborella genome and the evolution of flowering plants.</title>
        <authorList>
            <consortium name="Amborella Genome Project"/>
        </authorList>
    </citation>
    <scope>NUCLEOTIDE SEQUENCE [LARGE SCALE GENOMIC DNA]</scope>
</reference>
<dbReference type="InterPro" id="IPR055326">
    <property type="entry name" value="MINIYO"/>
</dbReference>
<dbReference type="AlphaFoldDB" id="W1NH95"/>
<proteinExistence type="predicted"/>
<protein>
    <submittedName>
        <fullName evidence="1">Uncharacterized protein</fullName>
    </submittedName>
</protein>
<accession>W1NH95</accession>
<evidence type="ECO:0000313" key="2">
    <source>
        <dbReference type="Proteomes" id="UP000017836"/>
    </source>
</evidence>
<evidence type="ECO:0000313" key="1">
    <source>
        <dbReference type="EMBL" id="ERM94574.1"/>
    </source>
</evidence>